<dbReference type="EMBL" id="JAHWGI010000080">
    <property type="protein sequence ID" value="KAK3908826.1"/>
    <property type="molecule type" value="Genomic_DNA"/>
</dbReference>
<reference evidence="1" key="1">
    <citation type="submission" date="2021-07" db="EMBL/GenBank/DDBJ databases">
        <authorList>
            <person name="Catto M.A."/>
            <person name="Jacobson A."/>
            <person name="Kennedy G."/>
            <person name="Labadie P."/>
            <person name="Hunt B.G."/>
            <person name="Srinivasan R."/>
        </authorList>
    </citation>
    <scope>NUCLEOTIDE SEQUENCE</scope>
    <source>
        <strain evidence="1">PL_HMW_Pooled</strain>
        <tissue evidence="1">Head</tissue>
    </source>
</reference>
<name>A0AAE1L6V7_9NEOP</name>
<gene>
    <name evidence="1" type="ORF">KUF71_019081</name>
</gene>
<dbReference type="Proteomes" id="UP001219518">
    <property type="component" value="Unassembled WGS sequence"/>
</dbReference>
<comment type="caution">
    <text evidence="1">The sequence shown here is derived from an EMBL/GenBank/DDBJ whole genome shotgun (WGS) entry which is preliminary data.</text>
</comment>
<proteinExistence type="predicted"/>
<dbReference type="AlphaFoldDB" id="A0AAE1L6V7"/>
<sequence>MGMSADSLATIMASSGGTAIAAAYQALPCSDTLGNPPRNSISTSHNSANPVVYPCEFTSPSEITPSRFQPNRSGPRAIRKTTYSSNINAKKTPNPVGRIPDLKDMEKYVDSPLAISRYDPGTFLDDFVFDNAPICAAPKEDTKKDQKLWPTFEGTSMVDESRWTSNLVPKNDVVWPTVSTEKDRFWSRDEVLKSDELYWPPRPRSVETSPSSSVSAVSPIGIGPLWAPLDTSFGSDRSSPMETSLVDVFENMRPFNSSFY</sequence>
<evidence type="ECO:0000313" key="1">
    <source>
        <dbReference type="EMBL" id="KAK3908826.1"/>
    </source>
</evidence>
<protein>
    <submittedName>
        <fullName evidence="1">Guanine nucleotide exchange factor VAV2</fullName>
    </submittedName>
</protein>
<keyword evidence="2" id="KW-1185">Reference proteome</keyword>
<accession>A0AAE1L6V7</accession>
<reference evidence="1" key="2">
    <citation type="journal article" date="2023" name="BMC Genomics">
        <title>Pest status, molecular evolution, and epigenetic factors derived from the genome assembly of Frankliniella fusca, a thysanopteran phytovirus vector.</title>
        <authorList>
            <person name="Catto M.A."/>
            <person name="Labadie P.E."/>
            <person name="Jacobson A.L."/>
            <person name="Kennedy G.G."/>
            <person name="Srinivasan R."/>
            <person name="Hunt B.G."/>
        </authorList>
    </citation>
    <scope>NUCLEOTIDE SEQUENCE</scope>
    <source>
        <strain evidence="1">PL_HMW_Pooled</strain>
    </source>
</reference>
<evidence type="ECO:0000313" key="2">
    <source>
        <dbReference type="Proteomes" id="UP001219518"/>
    </source>
</evidence>
<organism evidence="1 2">
    <name type="scientific">Frankliniella fusca</name>
    <dbReference type="NCBI Taxonomy" id="407009"/>
    <lineage>
        <taxon>Eukaryota</taxon>
        <taxon>Metazoa</taxon>
        <taxon>Ecdysozoa</taxon>
        <taxon>Arthropoda</taxon>
        <taxon>Hexapoda</taxon>
        <taxon>Insecta</taxon>
        <taxon>Pterygota</taxon>
        <taxon>Neoptera</taxon>
        <taxon>Paraneoptera</taxon>
        <taxon>Thysanoptera</taxon>
        <taxon>Terebrantia</taxon>
        <taxon>Thripoidea</taxon>
        <taxon>Thripidae</taxon>
        <taxon>Frankliniella</taxon>
    </lineage>
</organism>